<name>A0A0S4UE07_RALSL</name>
<dbReference type="Gene3D" id="3.30.70.3290">
    <property type="match status" value="1"/>
</dbReference>
<dbReference type="GO" id="GO:0005886">
    <property type="term" value="C:plasma membrane"/>
    <property type="evidence" value="ECO:0007669"/>
    <property type="project" value="TreeGrafter"/>
</dbReference>
<dbReference type="InterPro" id="IPR029063">
    <property type="entry name" value="SAM-dependent_MTases_sf"/>
</dbReference>
<evidence type="ECO:0000256" key="2">
    <source>
        <dbReference type="ARBA" id="ARBA00006432"/>
    </source>
</evidence>
<keyword evidence="6" id="KW-0808">Transferase</keyword>
<dbReference type="CDD" id="cd00833">
    <property type="entry name" value="PKS"/>
    <property type="match status" value="1"/>
</dbReference>
<evidence type="ECO:0000256" key="3">
    <source>
        <dbReference type="ARBA" id="ARBA00022450"/>
    </source>
</evidence>
<dbReference type="GO" id="GO:0031177">
    <property type="term" value="F:phosphopantetheine binding"/>
    <property type="evidence" value="ECO:0007669"/>
    <property type="project" value="InterPro"/>
</dbReference>
<dbReference type="PROSITE" id="PS00012">
    <property type="entry name" value="PHOSPHOPANTETHEINE"/>
    <property type="match status" value="1"/>
</dbReference>
<keyword evidence="7" id="KW-0677">Repeat</keyword>
<dbReference type="PANTHER" id="PTHR43775">
    <property type="entry name" value="FATTY ACID SYNTHASE"/>
    <property type="match status" value="1"/>
</dbReference>
<evidence type="ECO:0000256" key="9">
    <source>
        <dbReference type="ARBA" id="ARBA00023098"/>
    </source>
</evidence>
<dbReference type="SUPFAM" id="SSF55048">
    <property type="entry name" value="Probable ACP-binding domain of malonyl-CoA ACP transacylase"/>
    <property type="match status" value="1"/>
</dbReference>
<dbReference type="PROSITE" id="PS00455">
    <property type="entry name" value="AMP_BINDING"/>
    <property type="match status" value="2"/>
</dbReference>
<dbReference type="Gene3D" id="3.30.559.30">
    <property type="entry name" value="Nonribosomal peptide synthetase, condensation domain"/>
    <property type="match status" value="2"/>
</dbReference>
<dbReference type="Gene3D" id="3.30.300.30">
    <property type="match status" value="3"/>
</dbReference>
<dbReference type="InterPro" id="IPR001227">
    <property type="entry name" value="Ac_transferase_dom_sf"/>
</dbReference>
<feature type="region of interest" description="Disordered" evidence="12">
    <location>
        <begin position="4273"/>
        <end position="4311"/>
    </location>
</feature>
<dbReference type="Pfam" id="PF00668">
    <property type="entry name" value="Condensation"/>
    <property type="match status" value="2"/>
</dbReference>
<dbReference type="GO" id="GO:0071770">
    <property type="term" value="P:DIM/DIP cell wall layer assembly"/>
    <property type="evidence" value="ECO:0007669"/>
    <property type="project" value="TreeGrafter"/>
</dbReference>
<evidence type="ECO:0008006" key="16">
    <source>
        <dbReference type="Google" id="ProtNLM"/>
    </source>
</evidence>
<dbReference type="PROSITE" id="PS52004">
    <property type="entry name" value="KS3_2"/>
    <property type="match status" value="1"/>
</dbReference>
<dbReference type="GO" id="GO:0004312">
    <property type="term" value="F:fatty acid synthase activity"/>
    <property type="evidence" value="ECO:0007669"/>
    <property type="project" value="TreeGrafter"/>
</dbReference>
<keyword evidence="9" id="KW-0443">Lipid metabolism</keyword>
<dbReference type="InterPro" id="IPR014030">
    <property type="entry name" value="Ketoacyl_synth_N"/>
</dbReference>
<dbReference type="InterPro" id="IPR023213">
    <property type="entry name" value="CAT-like_dom_sf"/>
</dbReference>
<dbReference type="CDD" id="cd05931">
    <property type="entry name" value="FAAL"/>
    <property type="match status" value="1"/>
</dbReference>
<dbReference type="InterPro" id="IPR000873">
    <property type="entry name" value="AMP-dep_synth/lig_dom"/>
</dbReference>
<dbReference type="InterPro" id="IPR018201">
    <property type="entry name" value="Ketoacyl_synth_AS"/>
</dbReference>
<dbReference type="Pfam" id="PF00698">
    <property type="entry name" value="Acyl_transf_1"/>
    <property type="match status" value="1"/>
</dbReference>
<dbReference type="InterPro" id="IPR045851">
    <property type="entry name" value="AMP-bd_C_sf"/>
</dbReference>
<dbReference type="Gene3D" id="1.10.1200.10">
    <property type="entry name" value="ACP-like"/>
    <property type="match status" value="4"/>
</dbReference>
<dbReference type="InterPro" id="IPR016039">
    <property type="entry name" value="Thiolase-like"/>
</dbReference>
<dbReference type="Pfam" id="PF16197">
    <property type="entry name" value="KAsynt_C_assoc"/>
    <property type="match status" value="1"/>
</dbReference>
<evidence type="ECO:0000256" key="1">
    <source>
        <dbReference type="ARBA" id="ARBA00001957"/>
    </source>
</evidence>
<dbReference type="InterPro" id="IPR020841">
    <property type="entry name" value="PKS_Beta-ketoAc_synthase_dom"/>
</dbReference>
<dbReference type="Gene3D" id="3.40.50.720">
    <property type="entry name" value="NAD(P)-binding Rossmann-like Domain"/>
    <property type="match status" value="1"/>
</dbReference>
<evidence type="ECO:0000256" key="10">
    <source>
        <dbReference type="ARBA" id="ARBA00023268"/>
    </source>
</evidence>
<dbReference type="SUPFAM" id="SSF56801">
    <property type="entry name" value="Acetyl-CoA synthetase-like"/>
    <property type="match status" value="2"/>
</dbReference>
<dbReference type="InterPro" id="IPR009081">
    <property type="entry name" value="PP-bd_ACP"/>
</dbReference>
<dbReference type="InterPro" id="IPR006162">
    <property type="entry name" value="Ppantetheine_attach_site"/>
</dbReference>
<keyword evidence="3" id="KW-0596">Phosphopantetheine</keyword>
<dbReference type="SUPFAM" id="SSF52151">
    <property type="entry name" value="FabD/lysophospholipase-like"/>
    <property type="match status" value="1"/>
</dbReference>
<dbReference type="InterPro" id="IPR001242">
    <property type="entry name" value="Condensation_dom"/>
</dbReference>
<dbReference type="Gene3D" id="3.40.50.150">
    <property type="entry name" value="Vaccinia Virus protein VP39"/>
    <property type="match status" value="1"/>
</dbReference>
<dbReference type="SMART" id="SM00822">
    <property type="entry name" value="PKS_KR"/>
    <property type="match status" value="1"/>
</dbReference>
<evidence type="ECO:0000313" key="15">
    <source>
        <dbReference type="EMBL" id="CUV20444.1"/>
    </source>
</evidence>
<dbReference type="Pfam" id="PF02801">
    <property type="entry name" value="Ketoacyl-synt_C"/>
    <property type="match status" value="1"/>
</dbReference>
<dbReference type="InterPro" id="IPR014043">
    <property type="entry name" value="Acyl_transferase_dom"/>
</dbReference>
<evidence type="ECO:0000259" key="14">
    <source>
        <dbReference type="PROSITE" id="PS52004"/>
    </source>
</evidence>
<dbReference type="Pfam" id="PF08659">
    <property type="entry name" value="KR"/>
    <property type="match status" value="1"/>
</dbReference>
<dbReference type="PANTHER" id="PTHR43775:SF37">
    <property type="entry name" value="SI:DKEY-61P9.11"/>
    <property type="match status" value="1"/>
</dbReference>
<dbReference type="SUPFAM" id="SSF47336">
    <property type="entry name" value="ACP-like"/>
    <property type="match status" value="4"/>
</dbReference>
<keyword evidence="8" id="KW-0276">Fatty acid metabolism</keyword>
<dbReference type="Pfam" id="PF08242">
    <property type="entry name" value="Methyltransf_12"/>
    <property type="match status" value="1"/>
</dbReference>
<keyword evidence="10" id="KW-0511">Multifunctional enzyme</keyword>
<dbReference type="GO" id="GO:0006633">
    <property type="term" value="P:fatty acid biosynthetic process"/>
    <property type="evidence" value="ECO:0007669"/>
    <property type="project" value="InterPro"/>
</dbReference>
<dbReference type="InterPro" id="IPR057326">
    <property type="entry name" value="KR_dom"/>
</dbReference>
<dbReference type="InterPro" id="IPR042099">
    <property type="entry name" value="ANL_N_sf"/>
</dbReference>
<feature type="compositionally biased region" description="Basic residues" evidence="12">
    <location>
        <begin position="4290"/>
        <end position="4311"/>
    </location>
</feature>
<organism evidence="15">
    <name type="scientific">Ralstonia solanacearum</name>
    <name type="common">Pseudomonas solanacearum</name>
    <dbReference type="NCBI Taxonomy" id="305"/>
    <lineage>
        <taxon>Bacteria</taxon>
        <taxon>Pseudomonadati</taxon>
        <taxon>Pseudomonadota</taxon>
        <taxon>Betaproteobacteria</taxon>
        <taxon>Burkholderiales</taxon>
        <taxon>Burkholderiaceae</taxon>
        <taxon>Ralstonia</taxon>
        <taxon>Ralstonia solanacearum species complex</taxon>
    </lineage>
</organism>
<dbReference type="SUPFAM" id="SSF53901">
    <property type="entry name" value="Thiolase-like"/>
    <property type="match status" value="1"/>
</dbReference>
<feature type="domain" description="Carrier" evidence="13">
    <location>
        <begin position="3633"/>
        <end position="3708"/>
    </location>
</feature>
<feature type="compositionally biased region" description="Low complexity" evidence="12">
    <location>
        <begin position="4273"/>
        <end position="4288"/>
    </location>
</feature>
<dbReference type="InterPro" id="IPR025110">
    <property type="entry name" value="AMP-bd_C"/>
</dbReference>
<keyword evidence="4" id="KW-0597">Phosphoprotein</keyword>
<dbReference type="GO" id="GO:0009403">
    <property type="term" value="P:toxin biosynthetic process"/>
    <property type="evidence" value="ECO:0007669"/>
    <property type="project" value="UniProtKB-ARBA"/>
</dbReference>
<dbReference type="InterPro" id="IPR016035">
    <property type="entry name" value="Acyl_Trfase/lysoPLipase"/>
</dbReference>
<dbReference type="Gene3D" id="3.40.47.10">
    <property type="match status" value="1"/>
</dbReference>
<dbReference type="InterPro" id="IPR013217">
    <property type="entry name" value="Methyltransf_12"/>
</dbReference>
<evidence type="ECO:0000256" key="8">
    <source>
        <dbReference type="ARBA" id="ARBA00022832"/>
    </source>
</evidence>
<dbReference type="InterPro" id="IPR036736">
    <property type="entry name" value="ACP-like_sf"/>
</dbReference>
<dbReference type="FunFam" id="3.40.50.12780:FF:000013">
    <property type="entry name" value="Long-chain-fatty-acid--AMP ligase FadD32"/>
    <property type="match status" value="1"/>
</dbReference>
<dbReference type="FunFam" id="3.40.50.12780:FF:000012">
    <property type="entry name" value="Non-ribosomal peptide synthetase"/>
    <property type="match status" value="1"/>
</dbReference>
<dbReference type="Pfam" id="PF00109">
    <property type="entry name" value="ketoacyl-synt"/>
    <property type="match status" value="1"/>
</dbReference>
<dbReference type="InterPro" id="IPR010071">
    <property type="entry name" value="AA_adenyl_dom"/>
</dbReference>
<dbReference type="InterPro" id="IPR050091">
    <property type="entry name" value="PKS_NRPS_Biosynth_Enz"/>
</dbReference>
<dbReference type="CDD" id="cd19535">
    <property type="entry name" value="Cyc_NRPS"/>
    <property type="match status" value="2"/>
</dbReference>
<dbReference type="Pfam" id="PF23024">
    <property type="entry name" value="AMP-dom_DIP2-like"/>
    <property type="match status" value="1"/>
</dbReference>
<dbReference type="FunFam" id="3.30.559.30:FF:000006">
    <property type="entry name" value="Yersiniabactin polyketide/non-ribosomal peptide synthetase"/>
    <property type="match status" value="2"/>
</dbReference>
<reference evidence="15" key="1">
    <citation type="submission" date="2015-10" db="EMBL/GenBank/DDBJ databases">
        <authorList>
            <person name="Gilbert D.G."/>
        </authorList>
    </citation>
    <scope>NUCLEOTIDE SEQUENCE</scope>
    <source>
        <strain evidence="15">Phyl III-seqv23</strain>
    </source>
</reference>
<dbReference type="Pfam" id="PF00550">
    <property type="entry name" value="PP-binding"/>
    <property type="match status" value="4"/>
</dbReference>
<feature type="region of interest" description="Disordered" evidence="12">
    <location>
        <begin position="744"/>
        <end position="767"/>
    </location>
</feature>
<dbReference type="InterPro" id="IPR032821">
    <property type="entry name" value="PKS_assoc"/>
</dbReference>
<dbReference type="SMART" id="SM00825">
    <property type="entry name" value="PKS_KS"/>
    <property type="match status" value="1"/>
</dbReference>
<dbReference type="InterPro" id="IPR016036">
    <property type="entry name" value="Malonyl_transacylase_ACP-bd"/>
</dbReference>
<feature type="domain" description="Carrier" evidence="13">
    <location>
        <begin position="663"/>
        <end position="738"/>
    </location>
</feature>
<dbReference type="PROSITE" id="PS00606">
    <property type="entry name" value="KS3_1"/>
    <property type="match status" value="1"/>
</dbReference>
<evidence type="ECO:0000256" key="5">
    <source>
        <dbReference type="ARBA" id="ARBA00022598"/>
    </source>
</evidence>
<dbReference type="Gene3D" id="3.40.50.12780">
    <property type="entry name" value="N-terminal domain of ligase-like"/>
    <property type="match status" value="2"/>
</dbReference>
<comment type="similarity">
    <text evidence="11">In the C-terminal section; belongs to the NRP synthetase family.</text>
</comment>
<evidence type="ECO:0000256" key="11">
    <source>
        <dbReference type="ARBA" id="ARBA00029443"/>
    </source>
</evidence>
<dbReference type="InterPro" id="IPR014031">
    <property type="entry name" value="Ketoacyl_synth_C"/>
</dbReference>
<dbReference type="Gene3D" id="3.40.366.10">
    <property type="entry name" value="Malonyl-Coenzyme A Acyl Carrier Protein, domain 2"/>
    <property type="match status" value="1"/>
</dbReference>
<dbReference type="SUPFAM" id="SSF52777">
    <property type="entry name" value="CoA-dependent acyltransferases"/>
    <property type="match status" value="4"/>
</dbReference>
<dbReference type="PROSITE" id="PS50075">
    <property type="entry name" value="CARRIER"/>
    <property type="match status" value="4"/>
</dbReference>
<dbReference type="InterPro" id="IPR040097">
    <property type="entry name" value="FAAL/FAAC"/>
</dbReference>
<dbReference type="GO" id="GO:0016874">
    <property type="term" value="F:ligase activity"/>
    <property type="evidence" value="ECO:0007669"/>
    <property type="project" value="UniProtKB-KW"/>
</dbReference>
<dbReference type="GO" id="GO:0004315">
    <property type="term" value="F:3-oxoacyl-[acyl-carrier-protein] synthase activity"/>
    <property type="evidence" value="ECO:0007669"/>
    <property type="project" value="InterPro"/>
</dbReference>
<evidence type="ECO:0000256" key="7">
    <source>
        <dbReference type="ARBA" id="ARBA00022737"/>
    </source>
</evidence>
<dbReference type="InterPro" id="IPR013968">
    <property type="entry name" value="PKS_KR"/>
</dbReference>
<dbReference type="NCBIfam" id="TIGR01733">
    <property type="entry name" value="AA-adenyl-dom"/>
    <property type="match status" value="1"/>
</dbReference>
<evidence type="ECO:0000256" key="12">
    <source>
        <dbReference type="SAM" id="MobiDB-lite"/>
    </source>
</evidence>
<dbReference type="SUPFAM" id="SSF51735">
    <property type="entry name" value="NAD(P)-binding Rossmann-fold domains"/>
    <property type="match status" value="2"/>
</dbReference>
<dbReference type="SMART" id="SM00827">
    <property type="entry name" value="PKS_AT"/>
    <property type="match status" value="1"/>
</dbReference>
<dbReference type="FunFam" id="3.30.559.10:FF:000023">
    <property type="entry name" value="Non-ribosomal peptide synthetase"/>
    <property type="match status" value="2"/>
</dbReference>
<dbReference type="Pfam" id="PF00501">
    <property type="entry name" value="AMP-binding"/>
    <property type="match status" value="2"/>
</dbReference>
<protein>
    <recommendedName>
        <fullName evidence="16">Polyketide synthase</fullName>
    </recommendedName>
</protein>
<dbReference type="CDD" id="cd05274">
    <property type="entry name" value="KR_FAS_SDR_x"/>
    <property type="match status" value="1"/>
</dbReference>
<dbReference type="InterPro" id="IPR057737">
    <property type="entry name" value="Condensation_MtbB-like"/>
</dbReference>
<comment type="similarity">
    <text evidence="2">Belongs to the ATP-dependent AMP-binding enzyme family.</text>
</comment>
<dbReference type="InterPro" id="IPR020845">
    <property type="entry name" value="AMP-binding_CS"/>
</dbReference>
<dbReference type="GO" id="GO:0005737">
    <property type="term" value="C:cytoplasm"/>
    <property type="evidence" value="ECO:0007669"/>
    <property type="project" value="TreeGrafter"/>
</dbReference>
<dbReference type="Gene3D" id="3.30.559.10">
    <property type="entry name" value="Chloramphenicol acetyltransferase-like domain"/>
    <property type="match status" value="2"/>
</dbReference>
<feature type="domain" description="Ketosynthase family 3 (KS3)" evidence="14">
    <location>
        <begin position="769"/>
        <end position="1188"/>
    </location>
</feature>
<feature type="domain" description="Carrier" evidence="13">
    <location>
        <begin position="2161"/>
        <end position="2235"/>
    </location>
</feature>
<comment type="cofactor">
    <cofactor evidence="1">
        <name>pantetheine 4'-phosphate</name>
        <dbReference type="ChEBI" id="CHEBI:47942"/>
    </cofactor>
</comment>
<sequence length="4311" mass="461854">MVRPARPRAPRAGRPGPLWRPVQRGFRPIAMESLGGSMTTHALTERATLVDWIEHHARARPLAEALFFCGHGADDLRLGYGALSERVRRCAAALQQRGAAGSTALILFPSGIDYVVALLACFYAGVTGVPVNLPGVSRVRRVLPKLGDITRDCRPAVVLTHTAIEHASGNDLRDFAAGHGLDILHLDTLGSEAAAWVRPALTPESIAFLQYTSGSTGSPKGVVNRHGALLRNLQFLGRLTRPQDRAPEDTAVASWLPLFHDLGLIMGILLPLAYGNRAVYMAPMAFVADPLRWLEIATAERATALPCPSFALRLCADEARRAAPARLAGIDLSSVQCLMPAAEPVLPSQIEAFQAAFAAHGMRREAIRPAYGLAEATLLVSANVDDAPPHRIDVETAPLEQGRAVVHPAAAPMPAAGRRRYVSNGREFDGQDVRIVDPRTCATLPEGTVGEIWISGPCIAGGYWNKAELNREIFMAETPGAEDRRYLRTGDMGFLHGGHLFVTGRLKDMMLFRGQCHYPNDIEATSGRAHAAAIPESGAAFSIQAEDEAGERLVIVQEVRKQAGIDPRDIATAVRAAVAEGHALGVHAVVLIRKGTLPRTTSGKVRRAAVREAWLAGTLQTLWQDDIDNLAVPPTPAQETAAAPADTALLAALAPLDAARRQQHLVQWLAARAAAALGTVAARAIRPEASLFGYGLDSMSATRLAAVAAAACGLALPDSLLFDHPSLAGLAGWLLQAMEQARHLPPAPGGRDRAMPAPRPAAHRHGDGQDPIAIIGMAFRLPGESGRDADTDAAFWRLLDGAGCAIRPMPAERFRAPAGIPGFGAYLNQVDRFDAAFFGMSPREAMNTDPQQRLLLEVAWHALEDAGLPPGDLRGSDSGVFVGIGTADYGHLPFISGDDAHFDAYWGTGTSFAAACGRLSFTFGWEGPSMAVDTACSASHSALHLAVQALRARECGMALSAGVKLQLLPEIDRVLHKAGMLAADGRCKTLDASADGYVRGEGCVVLVLKRLSDALADGDAIRAVIRDTLVRQDGAGSSLSAPNGEAQQRLLSLALARAGLAPSEIDYIELHGTGTRLGDPIEYQSVADVFGGRAPDDPLWIGSVKTNIGHLESAAGAAGLVKTVLALEQARIPPLVGLKGINPLIDLDAIPARAPAHTVDWPARQAVRRAGVTSYGFAGTIAHVILEQAPQAPVAQVAGTEPTRGPHLFLLSARSPDALRRLAAAYRDTLAGTADLAVLANGMARQREHHALRAAVVASDHDECARALDRLAAPDAAAPEAVTRAPRVGFLFTGQGSQYAGMTRALYAAQPDFRAALDAADAALAPHLGRSILALMHDDAQRDALQQTAHAQPALFACGYALAAMWQAWGVVPAVLVGHSIGEFAAMVVAGAMTLEDAARLIVRRGALMQALPAGGAMLAARATPRHAHDLLAALAPAVAAEVSLAAINGPQDVVFSGSAAGIDAVRARLDAQQLDARPLAVSHAFHSPLLDPMLGDWAEACADAQSAPPRIPLISTLTGAPMATAPDAAYWSAHARQPVRFAEALARASADCDVLLEIGAHAVLSALAQRNQLAQPWPHPVACVASLRRGTDDSSAVAQACADLYLRGQPFDWDRLFAGPLPSPRALPRYPFDRQSHWLEYDEDAPRTPLPMQPQPERAAPRPVERYAVQWEPFAPSAGDGHASTYWIVAADAADAGTADAGRLAARLSGPARDVHVLSPAQWADAARRIADDDVVIYLAGWPARATDAAAVAGSRHVWQLTECVRTLQRLRKTPRILLPTLHGQSPDGAPCDPLQAALWGAARPLSLEYPGPAWLLADCAGESPLATLADALPALLPLFGKEEAVALRAGGWLRPRLTPQAAPERAPCVTLRADGLYLVAGAYGALGRHTTDWLAAHGATHLVLAGRRAPPAGWQARLALLRAQGVRIDPVDADLAEAGDVERLFDAVAALEATTGRTLAGVFHCAGTSRFNDLAGLTPDDCAAVTGAKMTGAWLLHEQTRARRLDWFVCFTSISGVWGSRLQIPYGAANAFQDALVRLRRAQGLPALAVAWGPWGGGAGMSEVDDALLQLLRAAGIRRLAPSRYLATLDHLLGHAEHADGLPADGTCVVAEVDWQQFIPLFALYNPIGTFERCQTDTATHAAAAPSALIALDSGARADAVRAFVIAELARTLRVAPSQLTPDIELLKLGMDSILVMDFSRRCESGLGVKCELKAIFERNTPGGLASYLLERLEHAPQGAVPAPAAAEPIVHAPDHAHLPFPLTELQHAYWIGRQGHYALGGVACHAYLEADAAGGLDLGLLEHCWNALVARHGALRLVIDESGQQRILPRVPAYRIRVADLGAATPQALAAHCDDWRQAMSHQVLDAAQWPLFDVRATHLPGGATRLHIGIDMLINDATSGQIIWDELAALYRAGGDLERAGLAPFEISFRDYVLAKYVHSEARRAARESAKAYWLGQLETLPPAPQLPLRAEALHRAAPRFSRRQHRLSAPQWQSLRDRAAASGCTPASLLIAVFAEVLSAWSTEPRFTLNLTTFDRLPWHADVPRLLGDFTAVTLLPLDCAAPLPFGQRAAAVNGAVLEHLQHRAFSAVDVLREWNRGRERQDAVSMPVVFTSQLGMSDPTKGAARASVLGTVGYGISQTPQVWLDHQACELDGALIYNWDAVDALFQPGVLDAMFDAYNRMLERLAADADAWLEPLPALLPQAQREVRARVNASTAPLPERCLDQLFFDQAARQPQAPALIANDLTWTYAQLAGWSRRLANGLAQAGVQRGDRVAVVMRKGAEQVAACLGIQAAGGAYVPVDAQTPAARLHAILQGSRIRVALTQADCLPIVRELTQALDVRVIDASHDAVAGWPDAPPTVARDPLDPAYVIYTSGSTGTPKGVLIDHRGAVNTVLDINRRFGITAGDRVLGLSALYFDLSVYDLFGSFAAGGTLVLPQPGGVRDPAHWLALATRHGVTVWNSVPALLELLLDEAEAAGQTLPGIGHVFLSGDWIPLHLPARLRALAPAARLIAMGGATEASIWSNWFRVDEVPAHWHSIPYGYPLGNQRYRVLDTHLRDCPDHVTGDLCIGGIGLALGYENDPERTAASFFHHPLDGERLYRTGDLARYWPDGTLEFLGRRDFQVKIAGNRIELGEIESALLRHAGLRDAVVDAIGPARGNKRLAAWVVPKPGDASLFETLEGDAGEHRAHWSAITTAAQAVFDRARSGALPGALCDAASLARFWSLMDRAGRRMMLDTLHAAGLDAAQALPDAEAVLQAVRPAPAFAPLVRRWLDTLDAASADDAPDSASDWPQLLPAAERFGLPRGALLRLRAGAAQRLAVLRGEASALELFYGADSTLAPEHMTRMNPLSGVALGALAEAIRCAAQRLGRPPRILEIGARSGAAARELLALLDDCALDYTLSDPARALIEQAEREHAAPDPEPPHTVAFRVFDPEQPATAQGLPEYAFDVVVAFNALHRSRNIPALLDRVRALLGPGGMLLAPEITRNSTFQLATVALLESGYTQFNDSRRASGDALLGAPAWCGAFSAARFAAAAALGIDPAEAAHTSGMHLLAARQADRVARFSPRRLIEHLASLLPAYMVPQTILRLDALPLSVTGKVVRAQLPRPEAGAAPRRGRPRGAGAAPVSDDLAGIWRELLGVTDLVADDDFFDLGGDSLIAVRLIERVRHGLHAHVALPDLFEAPTLGAFAGRVAQAAPYDDPLPALEADPANRHAPFPLTDVQQAYWIGRDASFELGGVSTHLYAEIEVDDVPMARLERAWQQVVDRHDMLRAVIDPNGMQRVLPEVPDYRIACQDLRGCDAAEVSEWLEIVRLELSHEAPDTTRWPLFTVRAARMRDTHIRLFISLDNLVCDGRSMRTLLAEWSRLARQPGTALPPLSATFRDYVLLTEQLALRPSYQRSLRYWQDKLGTLPPAPVLPRGRHAADAVSPPHFTRREASLPPAQWQALQRHAAQAGVTVNALLLAAYGEVLANWCATPRFTLNLTLFNRPAVHPQIDAMVGDFTSLVLLAFDGTAALGFAQRALAMQRQIWADLEHMQVSAVRVLREAARRNRRLDTVAMPVVFTSGLGVTGDGASELDWLGHFVYGVSQTPQVWIDQQVVERNGALVYNWDAVDVLFPDGLLDDMFRAYRDLLLRLAEQPEAWQRPVRGDLPASRWPVTAPAALAAQAAPQAAAVPALAVDDAILATVRDMLGALTGRGELPVQVNFFELGATSLDLIRLRQQLMATLKLPIPVTDVFTHTSIAALAAHLRGLGAVAAHAQDGARGTETAETAETGRAPHRRHRLDNDRRRKRSQQSQV</sequence>
<evidence type="ECO:0000256" key="4">
    <source>
        <dbReference type="ARBA" id="ARBA00022553"/>
    </source>
</evidence>
<dbReference type="EMBL" id="LN899821">
    <property type="protein sequence ID" value="CUV20444.1"/>
    <property type="molecule type" value="Genomic_DNA"/>
</dbReference>
<gene>
    <name evidence="15" type="ORF">PSS4_v1_1510008</name>
</gene>
<dbReference type="InterPro" id="IPR036291">
    <property type="entry name" value="NAD(P)-bd_dom_sf"/>
</dbReference>
<dbReference type="InterPro" id="IPR020806">
    <property type="entry name" value="PKS_PP-bd"/>
</dbReference>
<dbReference type="SUPFAM" id="SSF53335">
    <property type="entry name" value="S-adenosyl-L-methionine-dependent methyltransferases"/>
    <property type="match status" value="1"/>
</dbReference>
<dbReference type="SMART" id="SM00823">
    <property type="entry name" value="PKS_PP"/>
    <property type="match status" value="4"/>
</dbReference>
<feature type="domain" description="Carrier" evidence="13">
    <location>
        <begin position="4187"/>
        <end position="4266"/>
    </location>
</feature>
<proteinExistence type="inferred from homology"/>
<evidence type="ECO:0000259" key="13">
    <source>
        <dbReference type="PROSITE" id="PS50075"/>
    </source>
</evidence>
<evidence type="ECO:0000256" key="6">
    <source>
        <dbReference type="ARBA" id="ARBA00022679"/>
    </source>
</evidence>
<dbReference type="CDD" id="cd02440">
    <property type="entry name" value="AdoMet_MTases"/>
    <property type="match status" value="1"/>
</dbReference>
<accession>A0A0S4UE07</accession>
<keyword evidence="5" id="KW-0436">Ligase</keyword>